<comment type="similarity">
    <text evidence="3 10">Belongs to the FliL family.</text>
</comment>
<evidence type="ECO:0000256" key="4">
    <source>
        <dbReference type="ARBA" id="ARBA00022475"/>
    </source>
</evidence>
<comment type="caution">
    <text evidence="12">The sequence shown here is derived from an EMBL/GenBank/DDBJ whole genome shotgun (WGS) entry which is preliminary data.</text>
</comment>
<feature type="compositionally biased region" description="Basic and acidic residues" evidence="11">
    <location>
        <begin position="57"/>
        <end position="92"/>
    </location>
</feature>
<dbReference type="GO" id="GO:0006935">
    <property type="term" value="P:chemotaxis"/>
    <property type="evidence" value="ECO:0007669"/>
    <property type="project" value="UniProtKB-KW"/>
</dbReference>
<keyword evidence="12" id="KW-0282">Flagellum</keyword>
<name>A0A7C4AAG2_9BACT</name>
<gene>
    <name evidence="12" type="ORF">ENR59_00980</name>
</gene>
<keyword evidence="5 10" id="KW-0145">Chemotaxis</keyword>
<evidence type="ECO:0000256" key="11">
    <source>
        <dbReference type="SAM" id="MobiDB-lite"/>
    </source>
</evidence>
<evidence type="ECO:0000256" key="2">
    <source>
        <dbReference type="ARBA" id="ARBA00004162"/>
    </source>
</evidence>
<feature type="transmembrane region" description="Helical" evidence="10">
    <location>
        <begin position="18"/>
        <end position="39"/>
    </location>
</feature>
<keyword evidence="12" id="KW-0969">Cilium</keyword>
<dbReference type="PANTHER" id="PTHR35091">
    <property type="entry name" value="FLAGELLAR PROTEIN FLIL"/>
    <property type="match status" value="1"/>
</dbReference>
<evidence type="ECO:0000256" key="9">
    <source>
        <dbReference type="ARBA" id="ARBA00023136"/>
    </source>
</evidence>
<sequence>MADAKDVEEQPKKKKGKLLIIILLVVMLLGLGAVGYLYVYPKFFAAPPAPAEGTPAEGEKKDEKKDEKKEEKKDEKKKEEEKKEGKKDEKKPVTSLNNIVTNLADPGGRRYVRMSVEFDFKDDHAAKEFEEKYQARIKDTILTLLWSKTSEELSSVDGMIAFRTELQNRVNQIMGQGKVKQVFITDRVIQ</sequence>
<evidence type="ECO:0000256" key="10">
    <source>
        <dbReference type="RuleBase" id="RU364125"/>
    </source>
</evidence>
<dbReference type="Pfam" id="PF03748">
    <property type="entry name" value="FliL"/>
    <property type="match status" value="1"/>
</dbReference>
<organism evidence="12">
    <name type="scientific">Fundidesulfovibrio putealis</name>
    <dbReference type="NCBI Taxonomy" id="270496"/>
    <lineage>
        <taxon>Bacteria</taxon>
        <taxon>Pseudomonadati</taxon>
        <taxon>Thermodesulfobacteriota</taxon>
        <taxon>Desulfovibrionia</taxon>
        <taxon>Desulfovibrionales</taxon>
        <taxon>Desulfovibrionaceae</taxon>
        <taxon>Fundidesulfovibrio</taxon>
    </lineage>
</organism>
<evidence type="ECO:0000256" key="8">
    <source>
        <dbReference type="ARBA" id="ARBA00022989"/>
    </source>
</evidence>
<dbReference type="GO" id="GO:0071978">
    <property type="term" value="P:bacterial-type flagellum-dependent swarming motility"/>
    <property type="evidence" value="ECO:0007669"/>
    <property type="project" value="TreeGrafter"/>
</dbReference>
<proteinExistence type="inferred from homology"/>
<evidence type="ECO:0000256" key="5">
    <source>
        <dbReference type="ARBA" id="ARBA00022500"/>
    </source>
</evidence>
<dbReference type="GO" id="GO:0009425">
    <property type="term" value="C:bacterial-type flagellum basal body"/>
    <property type="evidence" value="ECO:0007669"/>
    <property type="project" value="InterPro"/>
</dbReference>
<keyword evidence="7 10" id="KW-0283">Flagellar rotation</keyword>
<dbReference type="EMBL" id="DSRP01000072">
    <property type="protein sequence ID" value="HGG91512.1"/>
    <property type="molecule type" value="Genomic_DNA"/>
</dbReference>
<keyword evidence="12" id="KW-0966">Cell projection</keyword>
<evidence type="ECO:0000256" key="1">
    <source>
        <dbReference type="ARBA" id="ARBA00002254"/>
    </source>
</evidence>
<keyword evidence="9 10" id="KW-0472">Membrane</keyword>
<evidence type="ECO:0000256" key="6">
    <source>
        <dbReference type="ARBA" id="ARBA00022692"/>
    </source>
</evidence>
<keyword evidence="8 10" id="KW-1133">Transmembrane helix</keyword>
<dbReference type="InterPro" id="IPR005503">
    <property type="entry name" value="FliL"/>
</dbReference>
<comment type="subcellular location">
    <subcellularLocation>
        <location evidence="2">Cell membrane</location>
        <topology evidence="2">Single-pass membrane protein</topology>
    </subcellularLocation>
</comment>
<dbReference type="PANTHER" id="PTHR35091:SF2">
    <property type="entry name" value="FLAGELLAR PROTEIN FLIL"/>
    <property type="match status" value="1"/>
</dbReference>
<reference evidence="12" key="1">
    <citation type="journal article" date="2020" name="mSystems">
        <title>Genome- and Community-Level Interaction Insights into Carbon Utilization and Element Cycling Functions of Hydrothermarchaeota in Hydrothermal Sediment.</title>
        <authorList>
            <person name="Zhou Z."/>
            <person name="Liu Y."/>
            <person name="Xu W."/>
            <person name="Pan J."/>
            <person name="Luo Z.H."/>
            <person name="Li M."/>
        </authorList>
    </citation>
    <scope>NUCLEOTIDE SEQUENCE [LARGE SCALE GENOMIC DNA]</scope>
    <source>
        <strain evidence="12">SpSt-413</strain>
    </source>
</reference>
<feature type="region of interest" description="Disordered" evidence="11">
    <location>
        <begin position="50"/>
        <end position="93"/>
    </location>
</feature>
<evidence type="ECO:0000256" key="7">
    <source>
        <dbReference type="ARBA" id="ARBA00022779"/>
    </source>
</evidence>
<accession>A0A7C4AAG2</accession>
<dbReference type="GO" id="GO:0005886">
    <property type="term" value="C:plasma membrane"/>
    <property type="evidence" value="ECO:0007669"/>
    <property type="project" value="UniProtKB-SubCell"/>
</dbReference>
<keyword evidence="4 10" id="KW-1003">Cell membrane</keyword>
<evidence type="ECO:0000313" key="12">
    <source>
        <dbReference type="EMBL" id="HGG91512.1"/>
    </source>
</evidence>
<comment type="function">
    <text evidence="1 10">Controls the rotational direction of flagella during chemotaxis.</text>
</comment>
<dbReference type="AlphaFoldDB" id="A0A7C4AAG2"/>
<keyword evidence="6 10" id="KW-0812">Transmembrane</keyword>
<protein>
    <recommendedName>
        <fullName evidence="10">Flagellar protein FliL</fullName>
    </recommendedName>
</protein>
<evidence type="ECO:0000256" key="3">
    <source>
        <dbReference type="ARBA" id="ARBA00008281"/>
    </source>
</evidence>